<dbReference type="GO" id="GO:0005829">
    <property type="term" value="C:cytosol"/>
    <property type="evidence" value="ECO:0007669"/>
    <property type="project" value="TreeGrafter"/>
</dbReference>
<gene>
    <name evidence="5" type="ORF">C3K47_05280</name>
</gene>
<dbReference type="InterPro" id="IPR000432">
    <property type="entry name" value="DNA_mismatch_repair_MutS_C"/>
</dbReference>
<evidence type="ECO:0000256" key="1">
    <source>
        <dbReference type="ARBA" id="ARBA00022741"/>
    </source>
</evidence>
<dbReference type="InterPro" id="IPR036187">
    <property type="entry name" value="DNA_mismatch_repair_MutS_sf"/>
</dbReference>
<dbReference type="GO" id="GO:0006298">
    <property type="term" value="P:mismatch repair"/>
    <property type="evidence" value="ECO:0007669"/>
    <property type="project" value="InterPro"/>
</dbReference>
<comment type="caution">
    <text evidence="5">The sequence shown here is derived from an EMBL/GenBank/DDBJ whole genome shotgun (WGS) entry which is preliminary data.</text>
</comment>
<dbReference type="Pfam" id="PF05192">
    <property type="entry name" value="MutS_III"/>
    <property type="match status" value="1"/>
</dbReference>
<evidence type="ECO:0000256" key="2">
    <source>
        <dbReference type="ARBA" id="ARBA00022840"/>
    </source>
</evidence>
<dbReference type="Gene3D" id="1.10.1420.10">
    <property type="match status" value="1"/>
</dbReference>
<keyword evidence="3" id="KW-0238">DNA-binding</keyword>
<organism evidence="5 6">
    <name type="scientific">Solitalea longa</name>
    <dbReference type="NCBI Taxonomy" id="2079460"/>
    <lineage>
        <taxon>Bacteria</taxon>
        <taxon>Pseudomonadati</taxon>
        <taxon>Bacteroidota</taxon>
        <taxon>Sphingobacteriia</taxon>
        <taxon>Sphingobacteriales</taxon>
        <taxon>Sphingobacteriaceae</taxon>
        <taxon>Solitalea</taxon>
    </lineage>
</organism>
<protein>
    <submittedName>
        <fullName evidence="5">DNA mismatch repair protein</fullName>
    </submittedName>
</protein>
<feature type="domain" description="DNA mismatch repair proteins mutS family" evidence="4">
    <location>
        <begin position="254"/>
        <end position="444"/>
    </location>
</feature>
<accession>A0A2S5A6B8</accession>
<name>A0A2S5A6B8_9SPHI</name>
<dbReference type="GO" id="GO:0005524">
    <property type="term" value="F:ATP binding"/>
    <property type="evidence" value="ECO:0007669"/>
    <property type="project" value="UniProtKB-KW"/>
</dbReference>
<dbReference type="SMART" id="SM00534">
    <property type="entry name" value="MUTSac"/>
    <property type="match status" value="1"/>
</dbReference>
<proteinExistence type="predicted"/>
<sequence length="450" mass="50467">MHFTTDQQTLNDLNIFGKPGSESIFSLFDKTQTRGGSACMQEMFRYPMADVDKINHRVAVLQYYTDSGLMFPFKTELFDVIEQYLENTDERSKLQPKVSSVADKLKGLIAEDPHLKNINAGVKAIQELLGALEIFLGNKSSRQVDVEVDPMRKLLLDADFEGLLKEKKGKGLPYETLAAYDVLLRFRKQSSIRTCLHAIYQLDAYLSIAKLAKERGLCYPVALPADQQEVVLEGVYHPHVKGAIANSLKIDPQGNIIFLTGANMAGKSTLMKSLGIAMYLAHMGFPIAAQKMSFSVRDGIYTSINLPDNLNKGISHFYAEVLRIKKISQELGQNKSLFIIIDELFRGTNVKDAYEATVAITAAFAGKRNCMFVVSTHIMEAGETLKAKCSNIKFVYLPTKMEGSRPVYTYRLESGITEDRHGMIIVNNEGIVELLNKNKPQTLNYEFFNR</sequence>
<reference evidence="5 6" key="1">
    <citation type="submission" date="2018-01" db="EMBL/GenBank/DDBJ databases">
        <authorList>
            <person name="Gaut B.S."/>
            <person name="Morton B.R."/>
            <person name="Clegg M.T."/>
            <person name="Duvall M.R."/>
        </authorList>
    </citation>
    <scope>NUCLEOTIDE SEQUENCE [LARGE SCALE GENOMIC DNA]</scope>
    <source>
        <strain evidence="5 6">HR-AV</strain>
    </source>
</reference>
<dbReference type="InterPro" id="IPR007696">
    <property type="entry name" value="DNA_mismatch_repair_MutS_core"/>
</dbReference>
<dbReference type="InterPro" id="IPR027417">
    <property type="entry name" value="P-loop_NTPase"/>
</dbReference>
<dbReference type="Pfam" id="PF00488">
    <property type="entry name" value="MutS_V"/>
    <property type="match status" value="1"/>
</dbReference>
<keyword evidence="6" id="KW-1185">Reference proteome</keyword>
<evidence type="ECO:0000313" key="5">
    <source>
        <dbReference type="EMBL" id="POY38056.1"/>
    </source>
</evidence>
<dbReference type="GO" id="GO:0140664">
    <property type="term" value="F:ATP-dependent DNA damage sensor activity"/>
    <property type="evidence" value="ECO:0007669"/>
    <property type="project" value="InterPro"/>
</dbReference>
<keyword evidence="2" id="KW-0067">ATP-binding</keyword>
<evidence type="ECO:0000259" key="4">
    <source>
        <dbReference type="SMART" id="SM00534"/>
    </source>
</evidence>
<dbReference type="SUPFAM" id="SSF48334">
    <property type="entry name" value="DNA repair protein MutS, domain III"/>
    <property type="match status" value="1"/>
</dbReference>
<evidence type="ECO:0000313" key="6">
    <source>
        <dbReference type="Proteomes" id="UP000236893"/>
    </source>
</evidence>
<keyword evidence="1" id="KW-0547">Nucleotide-binding</keyword>
<dbReference type="GO" id="GO:0030983">
    <property type="term" value="F:mismatched DNA binding"/>
    <property type="evidence" value="ECO:0007669"/>
    <property type="project" value="InterPro"/>
</dbReference>
<dbReference type="Gene3D" id="3.40.50.300">
    <property type="entry name" value="P-loop containing nucleotide triphosphate hydrolases"/>
    <property type="match status" value="1"/>
</dbReference>
<dbReference type="InterPro" id="IPR045076">
    <property type="entry name" value="MutS"/>
</dbReference>
<dbReference type="PANTHER" id="PTHR11361:SF99">
    <property type="entry name" value="DNA MISMATCH REPAIR PROTEIN"/>
    <property type="match status" value="1"/>
</dbReference>
<dbReference type="SUPFAM" id="SSF52540">
    <property type="entry name" value="P-loop containing nucleoside triphosphate hydrolases"/>
    <property type="match status" value="1"/>
</dbReference>
<evidence type="ECO:0000256" key="3">
    <source>
        <dbReference type="ARBA" id="ARBA00023125"/>
    </source>
</evidence>
<dbReference type="OrthoDB" id="1097361at2"/>
<dbReference type="EMBL" id="PQVF01000003">
    <property type="protein sequence ID" value="POY38056.1"/>
    <property type="molecule type" value="Genomic_DNA"/>
</dbReference>
<dbReference type="Proteomes" id="UP000236893">
    <property type="component" value="Unassembled WGS sequence"/>
</dbReference>
<dbReference type="PANTHER" id="PTHR11361">
    <property type="entry name" value="DNA MISMATCH REPAIR PROTEIN MUTS FAMILY MEMBER"/>
    <property type="match status" value="1"/>
</dbReference>
<dbReference type="AlphaFoldDB" id="A0A2S5A6B8"/>